<dbReference type="Proteomes" id="UP000236291">
    <property type="component" value="Unassembled WGS sequence"/>
</dbReference>
<gene>
    <name evidence="1" type="ORF">L195_g053213</name>
</gene>
<accession>A0A2K3K9A1</accession>
<dbReference type="AlphaFoldDB" id="A0A2K3K9A1"/>
<organism evidence="1 2">
    <name type="scientific">Trifolium pratense</name>
    <name type="common">Red clover</name>
    <dbReference type="NCBI Taxonomy" id="57577"/>
    <lineage>
        <taxon>Eukaryota</taxon>
        <taxon>Viridiplantae</taxon>
        <taxon>Streptophyta</taxon>
        <taxon>Embryophyta</taxon>
        <taxon>Tracheophyta</taxon>
        <taxon>Spermatophyta</taxon>
        <taxon>Magnoliopsida</taxon>
        <taxon>eudicotyledons</taxon>
        <taxon>Gunneridae</taxon>
        <taxon>Pentapetalae</taxon>
        <taxon>rosids</taxon>
        <taxon>fabids</taxon>
        <taxon>Fabales</taxon>
        <taxon>Fabaceae</taxon>
        <taxon>Papilionoideae</taxon>
        <taxon>50 kb inversion clade</taxon>
        <taxon>NPAAA clade</taxon>
        <taxon>Hologalegina</taxon>
        <taxon>IRL clade</taxon>
        <taxon>Trifolieae</taxon>
        <taxon>Trifolium</taxon>
    </lineage>
</organism>
<dbReference type="EMBL" id="ASHM01088808">
    <property type="protein sequence ID" value="PNX62866.1"/>
    <property type="molecule type" value="Genomic_DNA"/>
</dbReference>
<evidence type="ECO:0000313" key="2">
    <source>
        <dbReference type="Proteomes" id="UP000236291"/>
    </source>
</evidence>
<name>A0A2K3K9A1_TRIPR</name>
<evidence type="ECO:0000313" key="1">
    <source>
        <dbReference type="EMBL" id="PNX62866.1"/>
    </source>
</evidence>
<reference evidence="1 2" key="1">
    <citation type="journal article" date="2014" name="Am. J. Bot.">
        <title>Genome assembly and annotation for red clover (Trifolium pratense; Fabaceae).</title>
        <authorList>
            <person name="Istvanek J."/>
            <person name="Jaros M."/>
            <person name="Krenek A."/>
            <person name="Repkova J."/>
        </authorList>
    </citation>
    <scope>NUCLEOTIDE SEQUENCE [LARGE SCALE GENOMIC DNA]</scope>
    <source>
        <strain evidence="2">cv. Tatra</strain>
        <tissue evidence="1">Young leaves</tissue>
    </source>
</reference>
<proteinExistence type="predicted"/>
<sequence>LQNLESLIEQIRVLKGEIDEQIDEKIKLTVELDMLFLMFTRSEDEFSFHYIGSSVNY</sequence>
<feature type="non-terminal residue" evidence="1">
    <location>
        <position position="1"/>
    </location>
</feature>
<reference evidence="1 2" key="2">
    <citation type="journal article" date="2017" name="Front. Plant Sci.">
        <title>Gene Classification and Mining of Molecular Markers Useful in Red Clover (Trifolium pratense) Breeding.</title>
        <authorList>
            <person name="Istvanek J."/>
            <person name="Dluhosova J."/>
            <person name="Dluhos P."/>
            <person name="Patkova L."/>
            <person name="Nedelnik J."/>
            <person name="Repkova J."/>
        </authorList>
    </citation>
    <scope>NUCLEOTIDE SEQUENCE [LARGE SCALE GENOMIC DNA]</scope>
    <source>
        <strain evidence="2">cv. Tatra</strain>
        <tissue evidence="1">Young leaves</tissue>
    </source>
</reference>
<protein>
    <submittedName>
        <fullName evidence="1">Uncharacterized protein</fullName>
    </submittedName>
</protein>
<comment type="caution">
    <text evidence="1">The sequence shown here is derived from an EMBL/GenBank/DDBJ whole genome shotgun (WGS) entry which is preliminary data.</text>
</comment>